<dbReference type="AlphaFoldDB" id="A0A101LWT0"/>
<accession>A0A101LWT0</accession>
<proteinExistence type="predicted"/>
<keyword evidence="1" id="KW-0496">Mitochondrion</keyword>
<reference evidence="1" key="1">
    <citation type="journal article" date="2015" name="Genome Biol. Evol.">
        <title>Organellar Genomes of White Spruce (Picea glauca): Assembly and Annotation.</title>
        <authorList>
            <person name="Jackman S.D."/>
            <person name="Warren R.L."/>
            <person name="Gibb E.A."/>
            <person name="Vandervalk B.P."/>
            <person name="Mohamadi H."/>
            <person name="Chu J."/>
            <person name="Raymond A."/>
            <person name="Pleasance S."/>
            <person name="Coope R."/>
            <person name="Wildung M.R."/>
            <person name="Ritland C.E."/>
            <person name="Bousquet J."/>
            <person name="Jones S.J."/>
            <person name="Bohlmann J."/>
            <person name="Birol I."/>
        </authorList>
    </citation>
    <scope>NUCLEOTIDE SEQUENCE [LARGE SCALE GENOMIC DNA]</scope>
    <source>
        <tissue evidence="1">Flushing bud</tissue>
    </source>
</reference>
<name>A0A101LWT0_PICGL</name>
<dbReference type="EMBL" id="LKAM01000011">
    <property type="protein sequence ID" value="KUM46603.1"/>
    <property type="molecule type" value="Genomic_DNA"/>
</dbReference>
<comment type="caution">
    <text evidence="1">The sequence shown here is derived from an EMBL/GenBank/DDBJ whole genome shotgun (WGS) entry which is preliminary data.</text>
</comment>
<gene>
    <name evidence="1" type="ORF">ABT39_MTgene1705</name>
</gene>
<organism evidence="1">
    <name type="scientific">Picea glauca</name>
    <name type="common">White spruce</name>
    <name type="synonym">Pinus glauca</name>
    <dbReference type="NCBI Taxonomy" id="3330"/>
    <lineage>
        <taxon>Eukaryota</taxon>
        <taxon>Viridiplantae</taxon>
        <taxon>Streptophyta</taxon>
        <taxon>Embryophyta</taxon>
        <taxon>Tracheophyta</taxon>
        <taxon>Spermatophyta</taxon>
        <taxon>Pinopsida</taxon>
        <taxon>Pinidae</taxon>
        <taxon>Conifers I</taxon>
        <taxon>Pinales</taxon>
        <taxon>Pinaceae</taxon>
        <taxon>Picea</taxon>
    </lineage>
</organism>
<evidence type="ECO:0000313" key="1">
    <source>
        <dbReference type="EMBL" id="KUM46603.1"/>
    </source>
</evidence>
<geneLocation type="mitochondrion" evidence="1"/>
<protein>
    <submittedName>
        <fullName evidence="1">Uncharacterized protein</fullName>
    </submittedName>
</protein>
<sequence>MRVDQQGKLNLDEVMVKPLMDRTSQIYPCIMMTQGLPYLFEAVINLLKVPSTLASKYRSAP</sequence>